<accession>A0A6P1NE64</accession>
<organism evidence="9 10">
    <name type="scientific">Aristophania vespae</name>
    <dbReference type="NCBI Taxonomy" id="2697033"/>
    <lineage>
        <taxon>Bacteria</taxon>
        <taxon>Pseudomonadati</taxon>
        <taxon>Pseudomonadota</taxon>
        <taxon>Alphaproteobacteria</taxon>
        <taxon>Acetobacterales</taxon>
        <taxon>Acetobacteraceae</taxon>
        <taxon>Aristophania</taxon>
    </lineage>
</organism>
<dbReference type="InterPro" id="IPR052347">
    <property type="entry name" value="Isochorismatase_Nicotinamidase"/>
</dbReference>
<dbReference type="PANTHER" id="PTHR11080:SF2">
    <property type="entry name" value="LD05707P"/>
    <property type="match status" value="1"/>
</dbReference>
<evidence type="ECO:0000256" key="4">
    <source>
        <dbReference type="ARBA" id="ARBA00022801"/>
    </source>
</evidence>
<evidence type="ECO:0000256" key="6">
    <source>
        <dbReference type="ARBA" id="ARBA00039017"/>
    </source>
</evidence>
<evidence type="ECO:0000256" key="2">
    <source>
        <dbReference type="ARBA" id="ARBA00022642"/>
    </source>
</evidence>
<keyword evidence="3" id="KW-0479">Metal-binding</keyword>
<evidence type="ECO:0000313" key="9">
    <source>
        <dbReference type="EMBL" id="QHI95758.1"/>
    </source>
</evidence>
<keyword evidence="2" id="KW-0662">Pyridine nucleotide biosynthesis</keyword>
<evidence type="ECO:0000256" key="1">
    <source>
        <dbReference type="ARBA" id="ARBA00006336"/>
    </source>
</evidence>
<dbReference type="KEGG" id="bomb:GT348_05355"/>
<dbReference type="InterPro" id="IPR036380">
    <property type="entry name" value="Isochorismatase-like_sf"/>
</dbReference>
<dbReference type="Proteomes" id="UP000463975">
    <property type="component" value="Chromosome"/>
</dbReference>
<comment type="similarity">
    <text evidence="1">Belongs to the isochorismatase family.</text>
</comment>
<dbReference type="EC" id="3.5.1.19" evidence="6"/>
<dbReference type="PANTHER" id="PTHR11080">
    <property type="entry name" value="PYRAZINAMIDASE/NICOTINAMIDASE"/>
    <property type="match status" value="1"/>
</dbReference>
<protein>
    <recommendedName>
        <fullName evidence="6">nicotinamidase</fullName>
        <ecNumber evidence="6">3.5.1.19</ecNumber>
    </recommendedName>
    <alternativeName>
        <fullName evidence="7">Nicotinamide deamidase</fullName>
    </alternativeName>
</protein>
<evidence type="ECO:0000256" key="7">
    <source>
        <dbReference type="ARBA" id="ARBA00043224"/>
    </source>
</evidence>
<evidence type="ECO:0000259" key="8">
    <source>
        <dbReference type="Pfam" id="PF00857"/>
    </source>
</evidence>
<evidence type="ECO:0000313" key="10">
    <source>
        <dbReference type="Proteomes" id="UP000463975"/>
    </source>
</evidence>
<dbReference type="Pfam" id="PF00857">
    <property type="entry name" value="Isochorismatase"/>
    <property type="match status" value="1"/>
</dbReference>
<reference evidence="9 10" key="1">
    <citation type="submission" date="2020-01" db="EMBL/GenBank/DDBJ databases">
        <title>Genome sequencing of strain KACC 21507.</title>
        <authorList>
            <person name="Heo J."/>
            <person name="Kim S.-J."/>
            <person name="Kim J.-S."/>
            <person name="Hong S.-B."/>
            <person name="Kwon S.-W."/>
        </authorList>
    </citation>
    <scope>NUCLEOTIDE SEQUENCE [LARGE SCALE GENOMIC DNA]</scope>
    <source>
        <strain evidence="9 10">KACC 21507</strain>
    </source>
</reference>
<name>A0A6P1NE64_9PROT</name>
<dbReference type="SUPFAM" id="SSF52499">
    <property type="entry name" value="Isochorismatase-like hydrolases"/>
    <property type="match status" value="1"/>
</dbReference>
<dbReference type="EMBL" id="CP047652">
    <property type="protein sequence ID" value="QHI95758.1"/>
    <property type="molecule type" value="Genomic_DNA"/>
</dbReference>
<dbReference type="InterPro" id="IPR000868">
    <property type="entry name" value="Isochorismatase-like_dom"/>
</dbReference>
<dbReference type="CDD" id="cd01011">
    <property type="entry name" value="nicotinamidase"/>
    <property type="match status" value="1"/>
</dbReference>
<gene>
    <name evidence="9" type="ORF">GT348_05355</name>
</gene>
<evidence type="ECO:0000256" key="3">
    <source>
        <dbReference type="ARBA" id="ARBA00022723"/>
    </source>
</evidence>
<dbReference type="AlphaFoldDB" id="A0A6P1NE64"/>
<proteinExistence type="inferred from homology"/>
<comment type="pathway">
    <text evidence="5">Cofactor biosynthesis; nicotinate biosynthesis; nicotinate from nicotinamide: step 1/1.</text>
</comment>
<dbReference type="Gene3D" id="3.40.50.850">
    <property type="entry name" value="Isochorismatase-like"/>
    <property type="match status" value="1"/>
</dbReference>
<keyword evidence="10" id="KW-1185">Reference proteome</keyword>
<sequence>MPISHIGCDDALLIIDLQNDFLPGGALAVKNGHELAPLINDIIKRGFSTVIASRDWHPPHHQSFSTQGGKWAQHCVAGTQGAEFDPHLNLTKITHIIHKGTDPKCESYSAFEDENGRPTGLEALLKARSIKRVFLCGLALDYCVKATALDAIKAKFDTVLLHDATRSIHKPELTLNDLQKKGVKII</sequence>
<dbReference type="GO" id="GO:0008936">
    <property type="term" value="F:nicotinamidase activity"/>
    <property type="evidence" value="ECO:0007669"/>
    <property type="project" value="UniProtKB-EC"/>
</dbReference>
<dbReference type="GO" id="GO:0046872">
    <property type="term" value="F:metal ion binding"/>
    <property type="evidence" value="ECO:0007669"/>
    <property type="project" value="UniProtKB-KW"/>
</dbReference>
<feature type="domain" description="Isochorismatase-like" evidence="8">
    <location>
        <begin position="11"/>
        <end position="170"/>
    </location>
</feature>
<evidence type="ECO:0000256" key="5">
    <source>
        <dbReference type="ARBA" id="ARBA00037900"/>
    </source>
</evidence>
<keyword evidence="4" id="KW-0378">Hydrolase</keyword>
<dbReference type="RefSeq" id="WP_160618833.1">
    <property type="nucleotide sequence ID" value="NZ_CP047652.1"/>
</dbReference>
<dbReference type="GO" id="GO:0019363">
    <property type="term" value="P:pyridine nucleotide biosynthetic process"/>
    <property type="evidence" value="ECO:0007669"/>
    <property type="project" value="UniProtKB-KW"/>
</dbReference>